<keyword evidence="5" id="KW-0677">Repeat</keyword>
<dbReference type="HAMAP" id="MF_01916">
    <property type="entry name" value="Cardiolipin_synth_Cls"/>
    <property type="match status" value="1"/>
</dbReference>
<comment type="subcellular location">
    <subcellularLocation>
        <location evidence="11">Cell membrane</location>
        <topology evidence="11">Multi-pass membrane protein</topology>
    </subcellularLocation>
</comment>
<dbReference type="PANTHER" id="PTHR21248">
    <property type="entry name" value="CARDIOLIPIN SYNTHASE"/>
    <property type="match status" value="1"/>
</dbReference>
<keyword evidence="3 11" id="KW-0808">Transferase</keyword>
<proteinExistence type="inferred from homology"/>
<name>A0A090W7I6_9FLAO</name>
<feature type="active site" evidence="11">
    <location>
        <position position="218"/>
    </location>
</feature>
<protein>
    <recommendedName>
        <fullName evidence="11 12">Cardiolipin synthase</fullName>
        <shortName evidence="11">CL synthase</shortName>
        <ecNumber evidence="11 12">2.7.8.-</ecNumber>
    </recommendedName>
</protein>
<comment type="caution">
    <text evidence="14">The sequence shown here is derived from an EMBL/GenBank/DDBJ whole genome shotgun (WGS) entry which is preliminary data.</text>
</comment>
<sequence length="479" mass="54914">MIQYILIIYAIILIIVCAKIIINTTTPSKGLAYLLLVISFPVVGIIIYLSIGLNYRKKKNYIKKKIDIDEKAFPEIEEKRQLYSKEILLKYKDKLNSFLPLITALKEKSIISDNNNVQLLINGEQKFPSVIDSLKKAKHHIHIQYYIYENDEIGNQIADILIAKVKEGVKVKFIYDDFGSKSIRNKFTARLKKAGVEAYPFYKINFIQFANRINYRNHRKIIVIDGIVGYVGGINVSDKYINTQQHKLFWRDTHIKIVGTSVLNLQFTFLTDWNFCSKQNIGFSNEYFPITKEKNYGNQLVQVIASGPDSDYPSILYSLIQTILLAKKELLITTPYLIPNSSFIDALKIAALSGVNIKLLLPGVSDSFIVNTTSQSFYQELLEAGVKIFKYNKGFVHAKTLVCDEEILVVGTANLDIRSFELNFEINAITYDAKTAKQLANQFNEDLKESEQIKLSTWNKRPVYIKFTEKVLRLFSSLM</sequence>
<keyword evidence="8 11" id="KW-0472">Membrane</keyword>
<evidence type="ECO:0000256" key="4">
    <source>
        <dbReference type="ARBA" id="ARBA00022692"/>
    </source>
</evidence>
<dbReference type="GO" id="GO:0005886">
    <property type="term" value="C:plasma membrane"/>
    <property type="evidence" value="ECO:0007669"/>
    <property type="project" value="UniProtKB-SubCell"/>
</dbReference>
<accession>A0A090W7I6</accession>
<feature type="active site" evidence="11">
    <location>
        <position position="225"/>
    </location>
</feature>
<dbReference type="GO" id="GO:0008808">
    <property type="term" value="F:cardiolipin synthase activity"/>
    <property type="evidence" value="ECO:0007669"/>
    <property type="project" value="UniProtKB-UniRule"/>
</dbReference>
<comment type="function">
    <text evidence="11">Catalyzes the reversible phosphatidyl group transfer from one phosphatidylglycerol molecule to another to form cardiolipin (CL) (diphosphatidylglycerol) and glycerol.</text>
</comment>
<evidence type="ECO:0000256" key="5">
    <source>
        <dbReference type="ARBA" id="ARBA00022737"/>
    </source>
</evidence>
<dbReference type="CDD" id="cd09112">
    <property type="entry name" value="PLDc_CLS_2"/>
    <property type="match status" value="1"/>
</dbReference>
<evidence type="ECO:0000313" key="15">
    <source>
        <dbReference type="Proteomes" id="UP000029646"/>
    </source>
</evidence>
<keyword evidence="1 11" id="KW-1003">Cell membrane</keyword>
<evidence type="ECO:0000256" key="8">
    <source>
        <dbReference type="ARBA" id="ARBA00023136"/>
    </source>
</evidence>
<evidence type="ECO:0000256" key="12">
    <source>
        <dbReference type="NCBIfam" id="TIGR04265"/>
    </source>
</evidence>
<feature type="domain" description="PLD phosphodiesterase" evidence="13">
    <location>
        <begin position="392"/>
        <end position="419"/>
    </location>
</feature>
<evidence type="ECO:0000256" key="3">
    <source>
        <dbReference type="ARBA" id="ARBA00022679"/>
    </source>
</evidence>
<dbReference type="PANTHER" id="PTHR21248:SF22">
    <property type="entry name" value="PHOSPHOLIPASE D"/>
    <property type="match status" value="1"/>
</dbReference>
<dbReference type="EMBL" id="BBNS01000035">
    <property type="protein sequence ID" value="GAL72970.1"/>
    <property type="molecule type" value="Genomic_DNA"/>
</dbReference>
<dbReference type="NCBIfam" id="TIGR04265">
    <property type="entry name" value="bac_cardiolipin"/>
    <property type="match status" value="1"/>
</dbReference>
<dbReference type="Pfam" id="PF13091">
    <property type="entry name" value="PLDc_2"/>
    <property type="match status" value="2"/>
</dbReference>
<comment type="similarity">
    <text evidence="11">Belongs to the phospholipase D family. Cardiolipin synthase subfamily.</text>
</comment>
<feature type="active site" evidence="11">
    <location>
        <position position="220"/>
    </location>
</feature>
<keyword evidence="2 11" id="KW-0444">Lipid biosynthesis</keyword>
<evidence type="ECO:0000313" key="14">
    <source>
        <dbReference type="EMBL" id="GAL72970.1"/>
    </source>
</evidence>
<dbReference type="Proteomes" id="UP000029646">
    <property type="component" value="Unassembled WGS sequence"/>
</dbReference>
<feature type="active site" evidence="11">
    <location>
        <position position="404"/>
    </location>
</feature>
<dbReference type="SMART" id="SM00155">
    <property type="entry name" value="PLDc"/>
    <property type="match status" value="2"/>
</dbReference>
<dbReference type="GO" id="GO:0032049">
    <property type="term" value="P:cardiolipin biosynthetic process"/>
    <property type="evidence" value="ECO:0007669"/>
    <property type="project" value="UniProtKB-UniRule"/>
</dbReference>
<feature type="transmembrane region" description="Helical" evidence="11">
    <location>
        <begin position="31"/>
        <end position="55"/>
    </location>
</feature>
<dbReference type="SUPFAM" id="SSF56024">
    <property type="entry name" value="Phospholipase D/nuclease"/>
    <property type="match status" value="2"/>
</dbReference>
<comment type="catalytic activity">
    <reaction evidence="11">
        <text>2 a 1,2-diacyl-sn-glycero-3-phospho-(1'-sn-glycerol) = a cardiolipin + glycerol</text>
        <dbReference type="Rhea" id="RHEA:31451"/>
        <dbReference type="ChEBI" id="CHEBI:17754"/>
        <dbReference type="ChEBI" id="CHEBI:62237"/>
        <dbReference type="ChEBI" id="CHEBI:64716"/>
    </reaction>
</comment>
<dbReference type="InterPro" id="IPR030874">
    <property type="entry name" value="Cardiolipin_synth_Firmi"/>
</dbReference>
<evidence type="ECO:0000256" key="10">
    <source>
        <dbReference type="ARBA" id="ARBA00023264"/>
    </source>
</evidence>
<feature type="active site" evidence="11">
    <location>
        <position position="397"/>
    </location>
</feature>
<evidence type="ECO:0000256" key="7">
    <source>
        <dbReference type="ARBA" id="ARBA00023098"/>
    </source>
</evidence>
<dbReference type="EC" id="2.7.8.-" evidence="11 12"/>
<reference evidence="14 15" key="1">
    <citation type="journal article" date="2014" name="Genome Announc.">
        <title>Draft Genome Sequence of Marine Flavobacterium Jejuia pallidilutea Strain 11shimoA1 and Pigmentation Mutants.</title>
        <authorList>
            <person name="Takatani N."/>
            <person name="Nakanishi M."/>
            <person name="Meirelles P."/>
            <person name="Mino S."/>
            <person name="Suda W."/>
            <person name="Oshima K."/>
            <person name="Hattori M."/>
            <person name="Ohkuma M."/>
            <person name="Hosokawa M."/>
            <person name="Miyashita K."/>
            <person name="Thompson F.L."/>
            <person name="Niwa A."/>
            <person name="Sawabe T."/>
            <person name="Sawabe T."/>
        </authorList>
    </citation>
    <scope>NUCLEOTIDE SEQUENCE [LARGE SCALE GENOMIC DNA]</scope>
    <source>
        <strain evidence="15">JCM19302</strain>
    </source>
</reference>
<dbReference type="InterPro" id="IPR001736">
    <property type="entry name" value="PLipase_D/transphosphatidylase"/>
</dbReference>
<evidence type="ECO:0000256" key="11">
    <source>
        <dbReference type="HAMAP-Rule" id="MF_01916"/>
    </source>
</evidence>
<keyword evidence="4 11" id="KW-0812">Transmembrane</keyword>
<dbReference type="FunFam" id="3.30.870.10:FF:000014">
    <property type="entry name" value="Cardiolipin synthase"/>
    <property type="match status" value="1"/>
</dbReference>
<dbReference type="InterPro" id="IPR022924">
    <property type="entry name" value="Cardiolipin_synthase"/>
</dbReference>
<feature type="transmembrane region" description="Helical" evidence="11">
    <location>
        <begin position="7"/>
        <end position="25"/>
    </location>
</feature>
<dbReference type="InterPro" id="IPR025202">
    <property type="entry name" value="PLD-like_dom"/>
</dbReference>
<keyword evidence="9 11" id="KW-0594">Phospholipid biosynthesis</keyword>
<keyword evidence="10 11" id="KW-1208">Phospholipid metabolism</keyword>
<dbReference type="CDD" id="cd09110">
    <property type="entry name" value="PLDc_CLS_1"/>
    <property type="match status" value="1"/>
</dbReference>
<evidence type="ECO:0000259" key="13">
    <source>
        <dbReference type="PROSITE" id="PS50035"/>
    </source>
</evidence>
<evidence type="ECO:0000256" key="6">
    <source>
        <dbReference type="ARBA" id="ARBA00022989"/>
    </source>
</evidence>
<keyword evidence="6 11" id="KW-1133">Transmembrane helix</keyword>
<evidence type="ECO:0000256" key="2">
    <source>
        <dbReference type="ARBA" id="ARBA00022516"/>
    </source>
</evidence>
<dbReference type="Gene3D" id="3.30.870.10">
    <property type="entry name" value="Endonuclease Chain A"/>
    <property type="match status" value="2"/>
</dbReference>
<dbReference type="AlphaFoldDB" id="A0A090W7I6"/>
<feature type="active site" evidence="11">
    <location>
        <position position="399"/>
    </location>
</feature>
<organism evidence="14 15">
    <name type="scientific">Jejuia pallidilutea</name>
    <dbReference type="NCBI Taxonomy" id="504487"/>
    <lineage>
        <taxon>Bacteria</taxon>
        <taxon>Pseudomonadati</taxon>
        <taxon>Bacteroidota</taxon>
        <taxon>Flavobacteriia</taxon>
        <taxon>Flavobacteriales</taxon>
        <taxon>Flavobacteriaceae</taxon>
        <taxon>Jejuia</taxon>
    </lineage>
</organism>
<gene>
    <name evidence="14" type="ORF">JCM19302_4264</name>
</gene>
<dbReference type="PROSITE" id="PS50035">
    <property type="entry name" value="PLD"/>
    <property type="match status" value="2"/>
</dbReference>
<feature type="domain" description="PLD phosphodiesterase" evidence="13">
    <location>
        <begin position="213"/>
        <end position="240"/>
    </location>
</feature>
<dbReference type="RefSeq" id="WP_369385290.1">
    <property type="nucleotide sequence ID" value="NZ_BBNS01000035.1"/>
</dbReference>
<keyword evidence="7 11" id="KW-0443">Lipid metabolism</keyword>
<evidence type="ECO:0000256" key="1">
    <source>
        <dbReference type="ARBA" id="ARBA00022475"/>
    </source>
</evidence>
<evidence type="ECO:0000256" key="9">
    <source>
        <dbReference type="ARBA" id="ARBA00023209"/>
    </source>
</evidence>